<gene>
    <name evidence="2" type="ORF">AK88_02711</name>
</gene>
<evidence type="ECO:0000313" key="3">
    <source>
        <dbReference type="Proteomes" id="UP000054561"/>
    </source>
</evidence>
<feature type="region of interest" description="Disordered" evidence="1">
    <location>
        <begin position="307"/>
        <end position="341"/>
    </location>
</feature>
<dbReference type="OrthoDB" id="343702at2759"/>
<dbReference type="OMA" id="CFYFQCI"/>
<evidence type="ECO:0008006" key="4">
    <source>
        <dbReference type="Google" id="ProtNLM"/>
    </source>
</evidence>
<dbReference type="EMBL" id="KQ001671">
    <property type="protein sequence ID" value="KJP87683.1"/>
    <property type="molecule type" value="Genomic_DNA"/>
</dbReference>
<sequence length="585" mass="65269">MIVNSGVSDHDNGLQAVGETGPDGTGKMQEGGQDVGDSVHDSVDSADGGNPANWADSREVTAHSAQVSADGQSERNEGLVKSSSFFARCLSKIGNFNSASRAEGNTDGNAHENATDNADGDANENANENAHGSAHSSSELGLLSKGASSEFQTEAMNDTVPQSGELEVAMTAITEFHKKESQVKISRGEIYLSEKEFAVISYLLSGSGFRFALIDDPKKKKKRELLRLDELLMEAKRWKGEGLTSSLKREGTHERRQGGNMSYVDNTEDAHGAGRYDAEDGSLEEGKLLRRSSEGVGVHYAKNELIKGEQSSTSRETQRRLKESGYTHLDSTSERGNKTNNDIQNEIISRVDNKERIQLCEEILLHLKNNFYDQILNIEHNFKNLGNRIEDSNGFYFQCIMDKLQNKKYENLFFIYNDVYMYVNNLLFLSKPSSFIWMKVHELSTQITGSMSELQQRKETKKTSLSQGAQGSLQEHVDKDDVGKGKALLVPPGDTIEQSIDEDEKLAFQLLLGKLHQDIHFELFRKFKSKAVWKTLESGEIELDDKLTKADVFREMYSWCKVQLELKSKRSDVSDTESDSSKDSY</sequence>
<feature type="compositionally biased region" description="Low complexity" evidence="1">
    <location>
        <begin position="123"/>
        <end position="139"/>
    </location>
</feature>
<feature type="region of interest" description="Disordered" evidence="1">
    <location>
        <begin position="1"/>
        <end position="79"/>
    </location>
</feature>
<accession>A0A0D9QL67</accession>
<dbReference type="GeneID" id="24268025"/>
<evidence type="ECO:0000313" key="2">
    <source>
        <dbReference type="EMBL" id="KJP87683.1"/>
    </source>
</evidence>
<evidence type="ECO:0000256" key="1">
    <source>
        <dbReference type="SAM" id="MobiDB-lite"/>
    </source>
</evidence>
<feature type="compositionally biased region" description="Basic and acidic residues" evidence="1">
    <location>
        <begin position="316"/>
        <end position="337"/>
    </location>
</feature>
<name>A0A0D9QL67_PLAFR</name>
<dbReference type="RefSeq" id="XP_012335759.1">
    <property type="nucleotide sequence ID" value="XM_012480336.1"/>
</dbReference>
<protein>
    <recommendedName>
        <fullName evidence="4">Bromo domain-containing protein</fullName>
    </recommendedName>
</protein>
<feature type="region of interest" description="Disordered" evidence="1">
    <location>
        <begin position="101"/>
        <end position="142"/>
    </location>
</feature>
<dbReference type="VEuPathDB" id="PlasmoDB:AK88_02711"/>
<feature type="region of interest" description="Disordered" evidence="1">
    <location>
        <begin position="456"/>
        <end position="476"/>
    </location>
</feature>
<feature type="compositionally biased region" description="Polar residues" evidence="1">
    <location>
        <begin position="463"/>
        <end position="473"/>
    </location>
</feature>
<dbReference type="Proteomes" id="UP000054561">
    <property type="component" value="Unassembled WGS sequence"/>
</dbReference>
<keyword evidence="3" id="KW-1185">Reference proteome</keyword>
<proteinExistence type="predicted"/>
<organism evidence="2 3">
    <name type="scientific">Plasmodium fragile</name>
    <dbReference type="NCBI Taxonomy" id="5857"/>
    <lineage>
        <taxon>Eukaryota</taxon>
        <taxon>Sar</taxon>
        <taxon>Alveolata</taxon>
        <taxon>Apicomplexa</taxon>
        <taxon>Aconoidasida</taxon>
        <taxon>Haemosporida</taxon>
        <taxon>Plasmodiidae</taxon>
        <taxon>Plasmodium</taxon>
        <taxon>Plasmodium (Plasmodium)</taxon>
    </lineage>
</organism>
<dbReference type="AlphaFoldDB" id="A0A0D9QL67"/>
<reference evidence="2 3" key="1">
    <citation type="submission" date="2014-03" db="EMBL/GenBank/DDBJ databases">
        <title>The Genome Sequence of Plasmodium fragile nilgiri.</title>
        <authorList>
            <consortium name="The Broad Institute Genomics Platform"/>
            <consortium name="The Broad Institute Genome Sequencing Center for Infectious Disease"/>
            <person name="Neafsey D."/>
            <person name="Duraisingh M."/>
            <person name="Young S.K."/>
            <person name="Zeng Q."/>
            <person name="Gargeya S."/>
            <person name="Abouelleil A."/>
            <person name="Alvarado L."/>
            <person name="Chapman S.B."/>
            <person name="Gainer-Dewar J."/>
            <person name="Goldberg J."/>
            <person name="Griggs A."/>
            <person name="Gujja S."/>
            <person name="Hansen M."/>
            <person name="Howarth C."/>
            <person name="Imamovic A."/>
            <person name="Larimer J."/>
            <person name="Pearson M."/>
            <person name="Poon T.W."/>
            <person name="Priest M."/>
            <person name="Roberts A."/>
            <person name="Saif S."/>
            <person name="Shea T."/>
            <person name="Sykes S."/>
            <person name="Wortman J."/>
            <person name="Nusbaum C."/>
            <person name="Birren B."/>
        </authorList>
    </citation>
    <scope>NUCLEOTIDE SEQUENCE [LARGE SCALE GENOMIC DNA]</scope>
    <source>
        <strain evidence="3">nilgiri</strain>
    </source>
</reference>
<feature type="region of interest" description="Disordered" evidence="1">
    <location>
        <begin position="249"/>
        <end position="281"/>
    </location>
</feature>
<feature type="compositionally biased region" description="Basic and acidic residues" evidence="1">
    <location>
        <begin position="268"/>
        <end position="281"/>
    </location>
</feature>